<evidence type="ECO:0000313" key="3">
    <source>
        <dbReference type="Proteomes" id="UP000030651"/>
    </source>
</evidence>
<dbReference type="GeneID" id="19268805"/>
<feature type="region of interest" description="Disordered" evidence="1">
    <location>
        <begin position="465"/>
        <end position="496"/>
    </location>
</feature>
<feature type="compositionally biased region" description="Basic and acidic residues" evidence="1">
    <location>
        <begin position="285"/>
        <end position="309"/>
    </location>
</feature>
<dbReference type="OrthoDB" id="5209965at2759"/>
<dbReference type="EMBL" id="KI912110">
    <property type="protein sequence ID" value="ETS85767.1"/>
    <property type="molecule type" value="Genomic_DNA"/>
</dbReference>
<reference evidence="3" key="1">
    <citation type="journal article" date="2015" name="BMC Genomics">
        <title>Genomic and transcriptomic analysis of the endophytic fungus Pestalotiopsis fici reveals its lifestyle and high potential for synthesis of natural products.</title>
        <authorList>
            <person name="Wang X."/>
            <person name="Zhang X."/>
            <person name="Liu L."/>
            <person name="Xiang M."/>
            <person name="Wang W."/>
            <person name="Sun X."/>
            <person name="Che Y."/>
            <person name="Guo L."/>
            <person name="Liu G."/>
            <person name="Guo L."/>
            <person name="Wang C."/>
            <person name="Yin W.B."/>
            <person name="Stadler M."/>
            <person name="Zhang X."/>
            <person name="Liu X."/>
        </authorList>
    </citation>
    <scope>NUCLEOTIDE SEQUENCE [LARGE SCALE GENOMIC DNA]</scope>
    <source>
        <strain evidence="3">W106-1 / CGMCC3.15140</strain>
    </source>
</reference>
<dbReference type="HOGENOM" id="CLU_438795_0_0_1"/>
<feature type="compositionally biased region" description="Polar residues" evidence="1">
    <location>
        <begin position="478"/>
        <end position="496"/>
    </location>
</feature>
<feature type="region of interest" description="Disordered" evidence="1">
    <location>
        <begin position="179"/>
        <end position="208"/>
    </location>
</feature>
<keyword evidence="3" id="KW-1185">Reference proteome</keyword>
<dbReference type="Proteomes" id="UP000030651">
    <property type="component" value="Unassembled WGS sequence"/>
</dbReference>
<dbReference type="KEGG" id="pfy:PFICI_03792"/>
<organism evidence="2 3">
    <name type="scientific">Pestalotiopsis fici (strain W106-1 / CGMCC3.15140)</name>
    <dbReference type="NCBI Taxonomy" id="1229662"/>
    <lineage>
        <taxon>Eukaryota</taxon>
        <taxon>Fungi</taxon>
        <taxon>Dikarya</taxon>
        <taxon>Ascomycota</taxon>
        <taxon>Pezizomycotina</taxon>
        <taxon>Sordariomycetes</taxon>
        <taxon>Xylariomycetidae</taxon>
        <taxon>Amphisphaeriales</taxon>
        <taxon>Sporocadaceae</taxon>
        <taxon>Pestalotiopsis</taxon>
    </lineage>
</organism>
<proteinExistence type="predicted"/>
<feature type="compositionally biased region" description="Polar residues" evidence="1">
    <location>
        <begin position="232"/>
        <end position="242"/>
    </location>
</feature>
<evidence type="ECO:0000313" key="2">
    <source>
        <dbReference type="EMBL" id="ETS85767.1"/>
    </source>
</evidence>
<dbReference type="RefSeq" id="XP_007830564.1">
    <property type="nucleotide sequence ID" value="XM_007832373.1"/>
</dbReference>
<feature type="region of interest" description="Disordered" evidence="1">
    <location>
        <begin position="222"/>
        <end position="256"/>
    </location>
</feature>
<feature type="compositionally biased region" description="Basic and acidic residues" evidence="1">
    <location>
        <begin position="27"/>
        <end position="40"/>
    </location>
</feature>
<dbReference type="InParanoid" id="W3XJY7"/>
<feature type="compositionally biased region" description="Basic and acidic residues" evidence="1">
    <location>
        <begin position="101"/>
        <end position="114"/>
    </location>
</feature>
<protein>
    <submittedName>
        <fullName evidence="2">Uncharacterized protein</fullName>
    </submittedName>
</protein>
<feature type="compositionally biased region" description="Basic and acidic residues" evidence="1">
    <location>
        <begin position="465"/>
        <end position="477"/>
    </location>
</feature>
<feature type="region of interest" description="Disordered" evidence="1">
    <location>
        <begin position="276"/>
        <end position="316"/>
    </location>
</feature>
<sequence>MKHGASVQHFDSLSNIGRSTTASSTRMETDVHHSARPEDHAMAQVESTAYKTHGRNLGQNPFLIADRESGRKAITPKQSNIVASRNEEVHGSPTRNVLQPELEKATPSRNDQRHTISRVGDTNMERQDNHRHHFVSLHGTPHVAEHLVDRFRSKLQNWSAQHSTKHSKPMTPVQAVAEKNATEEARPPHGHGWTEPAEKQQRSNNLDSKNLEKIAASKITSWQQRIDDEGRNTTQAKASTGDQRPVVPRGRLNSPPAWLISPQKEPSQAWVHQKLRHVSSQGSHDAWRSHQPDTELPKRPKSSIHEDLRRKRSQVPVAERVKQLQDLDLSRRASEIGTTAHEENAKSISEFCSSQTQTRHMNHAGLFQEQHKMPVSFAKSTSRNMAEHEVIHGKDLEVRPRDLVASPAQHSPQFAGKRESSFKHKFATNMATTNKRLEHFRRQDQYLQESYRQAITKAEAELDRLREEKNKNGKELTEQASSSRITASGFSTPSQILQPRQVPFNLQQREQASDSQTSTEIASRRKEALMVVGKRSDLDLHRPSAVAPPTHECSWRDRYMALTSEIRQLKAEMSSVTRVLESTEHEVMHEDRMLGIESVTIVMHLKDKDDLVINTDLTQEGDE</sequence>
<feature type="region of interest" description="Disordered" evidence="1">
    <location>
        <begin position="84"/>
        <end position="126"/>
    </location>
</feature>
<evidence type="ECO:0000256" key="1">
    <source>
        <dbReference type="SAM" id="MobiDB-lite"/>
    </source>
</evidence>
<name>W3XJY7_PESFW</name>
<accession>W3XJY7</accession>
<dbReference type="AlphaFoldDB" id="W3XJY7"/>
<feature type="compositionally biased region" description="Polar residues" evidence="1">
    <location>
        <begin position="9"/>
        <end position="26"/>
    </location>
</feature>
<gene>
    <name evidence="2" type="ORF">PFICI_03792</name>
</gene>
<dbReference type="eggNOG" id="ENOG502RQNQ">
    <property type="taxonomic scope" value="Eukaryota"/>
</dbReference>
<feature type="region of interest" description="Disordered" evidence="1">
    <location>
        <begin position="1"/>
        <end position="40"/>
    </location>
</feature>